<dbReference type="Gene3D" id="1.10.101.10">
    <property type="entry name" value="PGBD-like superfamily/PGBD"/>
    <property type="match status" value="1"/>
</dbReference>
<dbReference type="InterPro" id="IPR036366">
    <property type="entry name" value="PGBDSf"/>
</dbReference>
<dbReference type="Proteomes" id="UP000034838">
    <property type="component" value="Unassembled WGS sequence"/>
</dbReference>
<dbReference type="InterPro" id="IPR036365">
    <property type="entry name" value="PGBD-like_sf"/>
</dbReference>
<keyword evidence="4" id="KW-1185">Reference proteome</keyword>
<reference evidence="3" key="1">
    <citation type="submission" date="2016-10" db="EMBL/GenBank/DDBJ databases">
        <title>Genome sequence of Streptomyces malaysiense MUSC 136.</title>
        <authorList>
            <person name="Lee L.-H."/>
            <person name="Ser H.-L."/>
        </authorList>
    </citation>
    <scope>NUCLEOTIDE SEQUENCE [LARGE SCALE GENOMIC DNA]</scope>
    <source>
        <strain evidence="3">MUSC 136</strain>
    </source>
</reference>
<dbReference type="SUPFAM" id="SSF47090">
    <property type="entry name" value="PGBD-like"/>
    <property type="match status" value="1"/>
</dbReference>
<protein>
    <recommendedName>
        <fullName evidence="2">Peptidoglycan binding-like domain-containing protein</fullName>
    </recommendedName>
</protein>
<proteinExistence type="predicted"/>
<accession>A0A1J4PYQ4</accession>
<comment type="caution">
    <text evidence="3">The sequence shown here is derived from an EMBL/GenBank/DDBJ whole genome shotgun (WGS) entry which is preliminary data.</text>
</comment>
<feature type="domain" description="Peptidoglycan binding-like" evidence="2">
    <location>
        <begin position="39"/>
        <end position="94"/>
    </location>
</feature>
<sequence>MRTHTWTRRTAALTLGAAAGLALTVGSASAAGNLATGSTGPAVVCLQRALDDVDGAGLGQDGQFGTLTRNAVVHFQSEHGLSADGVVGPNTGAAVKNAVSQAYYAAHRANDPSQVELGNWTSTCSSLLPG</sequence>
<name>A0A1J4PYQ4_9ACTN</name>
<dbReference type="Pfam" id="PF01471">
    <property type="entry name" value="PG_binding_1"/>
    <property type="match status" value="1"/>
</dbReference>
<keyword evidence="1" id="KW-0732">Signal</keyword>
<dbReference type="AlphaFoldDB" id="A0A1J4PYQ4"/>
<dbReference type="OrthoDB" id="4337990at2"/>
<organism evidence="3 4">
    <name type="scientific">Streptomyces malaysiense</name>
    <dbReference type="NCBI Taxonomy" id="1428626"/>
    <lineage>
        <taxon>Bacteria</taxon>
        <taxon>Bacillati</taxon>
        <taxon>Actinomycetota</taxon>
        <taxon>Actinomycetes</taxon>
        <taxon>Kitasatosporales</taxon>
        <taxon>Streptomycetaceae</taxon>
        <taxon>Streptomyces</taxon>
    </lineage>
</organism>
<evidence type="ECO:0000313" key="4">
    <source>
        <dbReference type="Proteomes" id="UP000034838"/>
    </source>
</evidence>
<dbReference type="InterPro" id="IPR002477">
    <property type="entry name" value="Peptidoglycan-bd-like"/>
</dbReference>
<feature type="chain" id="PRO_5009631946" description="Peptidoglycan binding-like domain-containing protein" evidence="1">
    <location>
        <begin position="31"/>
        <end position="130"/>
    </location>
</feature>
<gene>
    <name evidence="3" type="ORF">VT52_018800</name>
</gene>
<dbReference type="RefSeq" id="WP_053055749.1">
    <property type="nucleotide sequence ID" value="NZ_LBDA02000041.1"/>
</dbReference>
<dbReference type="EMBL" id="LBDA02000041">
    <property type="protein sequence ID" value="OIK26061.1"/>
    <property type="molecule type" value="Genomic_DNA"/>
</dbReference>
<feature type="signal peptide" evidence="1">
    <location>
        <begin position="1"/>
        <end position="30"/>
    </location>
</feature>
<evidence type="ECO:0000313" key="3">
    <source>
        <dbReference type="EMBL" id="OIK26061.1"/>
    </source>
</evidence>
<evidence type="ECO:0000256" key="1">
    <source>
        <dbReference type="SAM" id="SignalP"/>
    </source>
</evidence>
<evidence type="ECO:0000259" key="2">
    <source>
        <dbReference type="Pfam" id="PF01471"/>
    </source>
</evidence>